<dbReference type="InterPro" id="IPR009964">
    <property type="entry name" value="DUF1491"/>
</dbReference>
<evidence type="ECO:0000313" key="2">
    <source>
        <dbReference type="Proteomes" id="UP001235664"/>
    </source>
</evidence>
<dbReference type="RefSeq" id="WP_305928232.1">
    <property type="nucleotide sequence ID" value="NZ_JAVAIL010000001.1"/>
</dbReference>
<reference evidence="1 2" key="1">
    <citation type="submission" date="2023-08" db="EMBL/GenBank/DDBJ databases">
        <title>genomic of DY56.</title>
        <authorList>
            <person name="Wang Y."/>
        </authorList>
    </citation>
    <scope>NUCLEOTIDE SEQUENCE [LARGE SCALE GENOMIC DNA]</scope>
    <source>
        <strain evidence="1 2">DY56-A-20</strain>
    </source>
</reference>
<dbReference type="Pfam" id="PF07372">
    <property type="entry name" value="DUF1491"/>
    <property type="match status" value="1"/>
</dbReference>
<comment type="caution">
    <text evidence="1">The sequence shown here is derived from an EMBL/GenBank/DDBJ whole genome shotgun (WGS) entry which is preliminary data.</text>
</comment>
<accession>A0ABT9H457</accession>
<sequence>MVTRLPTHLEAGGILRRAQAEGGFATVLSRGERDAGTILILTMERGGNARLWERMPQLDGGRSFQAIMDEDAEKPNKIQEYVTRRAAQDADCWIIELDIDGADRFVASLPG</sequence>
<protein>
    <submittedName>
        <fullName evidence="1">DUF1491 family protein</fullName>
    </submittedName>
</protein>
<keyword evidence="2" id="KW-1185">Reference proteome</keyword>
<dbReference type="Gene3D" id="3.40.1530.20">
    <property type="entry name" value="Protein of unknown function (DUF1491)"/>
    <property type="match status" value="1"/>
</dbReference>
<dbReference type="Proteomes" id="UP001235664">
    <property type="component" value="Unassembled WGS sequence"/>
</dbReference>
<organism evidence="1 2">
    <name type="scientific">Qipengyuania benthica</name>
    <dbReference type="NCBI Taxonomy" id="3067651"/>
    <lineage>
        <taxon>Bacteria</taxon>
        <taxon>Pseudomonadati</taxon>
        <taxon>Pseudomonadota</taxon>
        <taxon>Alphaproteobacteria</taxon>
        <taxon>Sphingomonadales</taxon>
        <taxon>Erythrobacteraceae</taxon>
        <taxon>Qipengyuania</taxon>
    </lineage>
</organism>
<gene>
    <name evidence="1" type="ORF">Q9K01_00360</name>
</gene>
<dbReference type="EMBL" id="JAVAIL010000001">
    <property type="protein sequence ID" value="MDP4538078.1"/>
    <property type="molecule type" value="Genomic_DNA"/>
</dbReference>
<evidence type="ECO:0000313" key="1">
    <source>
        <dbReference type="EMBL" id="MDP4538078.1"/>
    </source>
</evidence>
<name>A0ABT9H457_9SPHN</name>
<proteinExistence type="predicted"/>